<reference evidence="3" key="1">
    <citation type="submission" date="2016-06" db="UniProtKB">
        <authorList>
            <consortium name="WormBaseParasite"/>
        </authorList>
    </citation>
    <scope>IDENTIFICATION</scope>
</reference>
<proteinExistence type="predicted"/>
<evidence type="ECO:0000313" key="3">
    <source>
        <dbReference type="WBParaSite" id="TCNE_0000019101-mRNA-1"/>
    </source>
</evidence>
<name>A0A183TVC2_TOXCA</name>
<dbReference type="Proteomes" id="UP000050794">
    <property type="component" value="Unassembled WGS sequence"/>
</dbReference>
<dbReference type="EMBL" id="UYWY01000069">
    <property type="protein sequence ID" value="VDM23799.1"/>
    <property type="molecule type" value="Genomic_DNA"/>
</dbReference>
<gene>
    <name evidence="1" type="ORF">TCNE_LOCUS192</name>
</gene>
<reference evidence="1 2" key="2">
    <citation type="submission" date="2018-11" db="EMBL/GenBank/DDBJ databases">
        <authorList>
            <consortium name="Pathogen Informatics"/>
        </authorList>
    </citation>
    <scope>NUCLEOTIDE SEQUENCE [LARGE SCALE GENOMIC DNA]</scope>
</reference>
<dbReference type="AlphaFoldDB" id="A0A183TVC2"/>
<evidence type="ECO:0000313" key="1">
    <source>
        <dbReference type="EMBL" id="VDM23799.1"/>
    </source>
</evidence>
<dbReference type="WBParaSite" id="TCNE_0000019101-mRNA-1">
    <property type="protein sequence ID" value="TCNE_0000019101-mRNA-1"/>
    <property type="gene ID" value="TCNE_0000019101"/>
</dbReference>
<protein>
    <submittedName>
        <fullName evidence="3">OTU domain-containing protein</fullName>
    </submittedName>
</protein>
<sequence length="203" mass="22812">MADAPNDKSSVHCPSLGAYEGPFRSSGNWSMQASNADELELGGRHRHWMSSLEVDVGRCLCVHSSFQAVDVAFQSILYKRGFAPAPFSQVTACAESRDEQTEVRQMCLSLTVDFDLSEMPHLPQEAYAYVMVSVSTAARYPPELFTPYEDFELPSEKKAKERHMLVSYISFKHHCPSAGSEYSSQNDESIWLRLDPVLHRLNA</sequence>
<organism evidence="2 3">
    <name type="scientific">Toxocara canis</name>
    <name type="common">Canine roundworm</name>
    <dbReference type="NCBI Taxonomy" id="6265"/>
    <lineage>
        <taxon>Eukaryota</taxon>
        <taxon>Metazoa</taxon>
        <taxon>Ecdysozoa</taxon>
        <taxon>Nematoda</taxon>
        <taxon>Chromadorea</taxon>
        <taxon>Rhabditida</taxon>
        <taxon>Spirurina</taxon>
        <taxon>Ascaridomorpha</taxon>
        <taxon>Ascaridoidea</taxon>
        <taxon>Toxocaridae</taxon>
        <taxon>Toxocara</taxon>
    </lineage>
</organism>
<evidence type="ECO:0000313" key="2">
    <source>
        <dbReference type="Proteomes" id="UP000050794"/>
    </source>
</evidence>
<accession>A0A183TVC2</accession>
<keyword evidence="2" id="KW-1185">Reference proteome</keyword>